<evidence type="ECO:0008006" key="2">
    <source>
        <dbReference type="Google" id="ProtNLM"/>
    </source>
</evidence>
<reference evidence="1" key="1">
    <citation type="journal article" date="2011" name="PLoS ONE">
        <title>A deep insight into the sialotranscriptome of the gulf coast tick, Amblyomma maculatum.</title>
        <authorList>
            <person name="Karim S."/>
            <person name="Singh P."/>
            <person name="Ribeiro J.M."/>
        </authorList>
    </citation>
    <scope>NUCLEOTIDE SEQUENCE</scope>
    <source>
        <tissue evidence="1">Salivary gland</tissue>
    </source>
</reference>
<sequence length="207" mass="23541">IKTCIKGGVLLRLSIQYIAGSSSSFLARMKWCVAALIMALGTTATLSKPSVKDLEAALHTYHLIWSVFRNFERDTVYGKRSCVYALPISLGKDDYKFYYGFNDGDWWRNNILYAKLQQKGDNAVFVVSETKDGEGHPHTLEYWNPKDHCFILTVMNKTTGQKECQLLVWEASLKARSPSAPYPCEHDYDRICGATPKYKPYSDTCKK</sequence>
<protein>
    <recommendedName>
        <fullName evidence="2">Lipocalin/cytosolic fatty-acid binding domain-containing protein</fullName>
    </recommendedName>
</protein>
<proteinExistence type="evidence at transcript level"/>
<dbReference type="EMBL" id="JO841182">
    <property type="protein sequence ID" value="AEO32799.1"/>
    <property type="molecule type" value="mRNA"/>
</dbReference>
<dbReference type="GO" id="GO:0030682">
    <property type="term" value="P:symbiont-mediated perturbation of host defenses"/>
    <property type="evidence" value="ECO:0007669"/>
    <property type="project" value="InterPro"/>
</dbReference>
<dbReference type="InterPro" id="IPR012674">
    <property type="entry name" value="Calycin"/>
</dbReference>
<organism evidence="1">
    <name type="scientific">Amblyomma maculatum</name>
    <name type="common">Gulf Coast tick</name>
    <dbReference type="NCBI Taxonomy" id="34609"/>
    <lineage>
        <taxon>Eukaryota</taxon>
        <taxon>Metazoa</taxon>
        <taxon>Ecdysozoa</taxon>
        <taxon>Arthropoda</taxon>
        <taxon>Chelicerata</taxon>
        <taxon>Arachnida</taxon>
        <taxon>Acari</taxon>
        <taxon>Parasitiformes</taxon>
        <taxon>Ixodida</taxon>
        <taxon>Ixodoidea</taxon>
        <taxon>Ixodidae</taxon>
        <taxon>Amblyomminae</taxon>
        <taxon>Amblyomma</taxon>
    </lineage>
</organism>
<dbReference type="Pfam" id="PF02098">
    <property type="entry name" value="His_binding"/>
    <property type="match status" value="1"/>
</dbReference>
<dbReference type="GO" id="GO:0043176">
    <property type="term" value="F:amine binding"/>
    <property type="evidence" value="ECO:0007669"/>
    <property type="project" value="InterPro"/>
</dbReference>
<accession>G3MH31</accession>
<feature type="non-terminal residue" evidence="1">
    <location>
        <position position="1"/>
    </location>
</feature>
<dbReference type="InterPro" id="IPR002970">
    <property type="entry name" value="Tick_his-bd"/>
</dbReference>
<name>G3MH31_AMBMU</name>
<dbReference type="SUPFAM" id="SSF50814">
    <property type="entry name" value="Lipocalins"/>
    <property type="match status" value="1"/>
</dbReference>
<dbReference type="AlphaFoldDB" id="G3MH31"/>
<dbReference type="Gene3D" id="2.40.128.20">
    <property type="match status" value="1"/>
</dbReference>
<evidence type="ECO:0000313" key="1">
    <source>
        <dbReference type="EMBL" id="AEO32799.1"/>
    </source>
</evidence>